<keyword evidence="6" id="KW-0406">Ion transport</keyword>
<keyword evidence="11" id="KW-0413">Isomerase</keyword>
<keyword evidence="7 9" id="KW-0472">Membrane</keyword>
<dbReference type="PANTHER" id="PTHR10110">
    <property type="entry name" value="SODIUM/HYDROGEN EXCHANGER"/>
    <property type="match status" value="1"/>
</dbReference>
<protein>
    <submittedName>
        <fullName evidence="11">Sodium hydrogen, putative</fullName>
        <ecNumber evidence="11">1.6.5.3</ecNumber>
        <ecNumber evidence="11">5.2.1.8</ecNumber>
    </submittedName>
</protein>
<dbReference type="GO" id="GO:0098719">
    <property type="term" value="P:sodium ion import across plasma membrane"/>
    <property type="evidence" value="ECO:0007669"/>
    <property type="project" value="TreeGrafter"/>
</dbReference>
<feature type="transmembrane region" description="Helical" evidence="9">
    <location>
        <begin position="20"/>
        <end position="38"/>
    </location>
</feature>
<feature type="transmembrane region" description="Helical" evidence="9">
    <location>
        <begin position="124"/>
        <end position="143"/>
    </location>
</feature>
<evidence type="ECO:0000256" key="4">
    <source>
        <dbReference type="ARBA" id="ARBA00022989"/>
    </source>
</evidence>
<evidence type="ECO:0000313" key="11">
    <source>
        <dbReference type="EMBL" id="EGR33948.1"/>
    </source>
</evidence>
<dbReference type="GO" id="GO:0003755">
    <property type="term" value="F:peptidyl-prolyl cis-trans isomerase activity"/>
    <property type="evidence" value="ECO:0007669"/>
    <property type="project" value="UniProtKB-EC"/>
</dbReference>
<proteinExistence type="predicted"/>
<dbReference type="EC" id="5.2.1.8" evidence="11"/>
<dbReference type="Pfam" id="PF00999">
    <property type="entry name" value="Na_H_Exchanger"/>
    <property type="match status" value="1"/>
</dbReference>
<comment type="subcellular location">
    <subcellularLocation>
        <location evidence="1">Membrane</location>
        <topology evidence="1">Multi-pass membrane protein</topology>
    </subcellularLocation>
</comment>
<dbReference type="AlphaFoldDB" id="G0QLF4"/>
<gene>
    <name evidence="11" type="ORF">IMG5_029910</name>
</gene>
<dbReference type="PANTHER" id="PTHR10110:SF187">
    <property type="entry name" value="SODIUM_HYDROGEN EXCHANGER"/>
    <property type="match status" value="1"/>
</dbReference>
<evidence type="ECO:0000259" key="10">
    <source>
        <dbReference type="Pfam" id="PF00999"/>
    </source>
</evidence>
<dbReference type="GO" id="GO:0005886">
    <property type="term" value="C:plasma membrane"/>
    <property type="evidence" value="ECO:0007669"/>
    <property type="project" value="TreeGrafter"/>
</dbReference>
<dbReference type="OrthoDB" id="196264at2759"/>
<evidence type="ECO:0000256" key="6">
    <source>
        <dbReference type="ARBA" id="ARBA00023065"/>
    </source>
</evidence>
<keyword evidence="4 9" id="KW-1133">Transmembrane helix</keyword>
<keyword evidence="8" id="KW-0739">Sodium transport</keyword>
<keyword evidence="2" id="KW-0813">Transport</keyword>
<evidence type="ECO:0000256" key="2">
    <source>
        <dbReference type="ARBA" id="ARBA00022448"/>
    </source>
</evidence>
<dbReference type="InterPro" id="IPR018422">
    <property type="entry name" value="Cation/H_exchanger_CPA1"/>
</dbReference>
<evidence type="ECO:0000256" key="3">
    <source>
        <dbReference type="ARBA" id="ARBA00022692"/>
    </source>
</evidence>
<feature type="transmembrane region" description="Helical" evidence="9">
    <location>
        <begin position="155"/>
        <end position="181"/>
    </location>
</feature>
<evidence type="ECO:0000256" key="1">
    <source>
        <dbReference type="ARBA" id="ARBA00004141"/>
    </source>
</evidence>
<dbReference type="EMBL" id="GL983253">
    <property type="protein sequence ID" value="EGR33948.1"/>
    <property type="molecule type" value="Genomic_DNA"/>
</dbReference>
<dbReference type="InParanoid" id="G0QLF4"/>
<dbReference type="InterPro" id="IPR006153">
    <property type="entry name" value="Cation/H_exchanger_TM"/>
</dbReference>
<evidence type="ECO:0000256" key="5">
    <source>
        <dbReference type="ARBA" id="ARBA00023053"/>
    </source>
</evidence>
<dbReference type="STRING" id="857967.G0QLF4"/>
<dbReference type="RefSeq" id="XP_004039252.1">
    <property type="nucleotide sequence ID" value="XM_004039204.1"/>
</dbReference>
<feature type="transmembrane region" description="Helical" evidence="9">
    <location>
        <begin position="81"/>
        <end position="104"/>
    </location>
</feature>
<dbReference type="GO" id="GO:0015386">
    <property type="term" value="F:potassium:proton antiporter activity"/>
    <property type="evidence" value="ECO:0007669"/>
    <property type="project" value="TreeGrafter"/>
</dbReference>
<dbReference type="GeneID" id="14910140"/>
<evidence type="ECO:0000256" key="8">
    <source>
        <dbReference type="ARBA" id="ARBA00023201"/>
    </source>
</evidence>
<evidence type="ECO:0000313" key="12">
    <source>
        <dbReference type="Proteomes" id="UP000008983"/>
    </source>
</evidence>
<reference evidence="11 12" key="1">
    <citation type="submission" date="2011-07" db="EMBL/GenBank/DDBJ databases">
        <authorList>
            <person name="Coyne R."/>
            <person name="Brami D."/>
            <person name="Johnson J."/>
            <person name="Hostetler J."/>
            <person name="Hannick L."/>
            <person name="Clark T."/>
            <person name="Cassidy-Hanley D."/>
            <person name="Inman J."/>
        </authorList>
    </citation>
    <scope>NUCLEOTIDE SEQUENCE [LARGE SCALE GENOMIC DNA]</scope>
    <source>
        <strain evidence="11 12">G5</strain>
    </source>
</reference>
<feature type="domain" description="Cation/H+ exchanger transmembrane" evidence="10">
    <location>
        <begin position="3"/>
        <end position="166"/>
    </location>
</feature>
<dbReference type="GO" id="GO:0016491">
    <property type="term" value="F:oxidoreductase activity"/>
    <property type="evidence" value="ECO:0007669"/>
    <property type="project" value="UniProtKB-KW"/>
</dbReference>
<evidence type="ECO:0000256" key="9">
    <source>
        <dbReference type="SAM" id="Phobius"/>
    </source>
</evidence>
<dbReference type="eggNOG" id="KOG1965">
    <property type="taxonomic scope" value="Eukaryota"/>
</dbReference>
<dbReference type="Proteomes" id="UP000008983">
    <property type="component" value="Unassembled WGS sequence"/>
</dbReference>
<keyword evidence="5" id="KW-0915">Sodium</keyword>
<keyword evidence="3 9" id="KW-0812">Transmembrane</keyword>
<keyword evidence="12" id="KW-1185">Reference proteome</keyword>
<dbReference type="GO" id="GO:0015385">
    <property type="term" value="F:sodium:proton antiporter activity"/>
    <property type="evidence" value="ECO:0007669"/>
    <property type="project" value="InterPro"/>
</dbReference>
<name>G0QLF4_ICHMU</name>
<accession>G0QLF4</accession>
<keyword evidence="11" id="KW-0560">Oxidoreductase</keyword>
<evidence type="ECO:0000256" key="7">
    <source>
        <dbReference type="ARBA" id="ARBA00023136"/>
    </source>
</evidence>
<organism evidence="11 12">
    <name type="scientific">Ichthyophthirius multifiliis</name>
    <name type="common">White spot disease agent</name>
    <name type="synonym">Ich</name>
    <dbReference type="NCBI Taxonomy" id="5932"/>
    <lineage>
        <taxon>Eukaryota</taxon>
        <taxon>Sar</taxon>
        <taxon>Alveolata</taxon>
        <taxon>Ciliophora</taxon>
        <taxon>Intramacronucleata</taxon>
        <taxon>Oligohymenophorea</taxon>
        <taxon>Hymenostomatida</taxon>
        <taxon>Ophryoglenina</taxon>
        <taxon>Ichthyophthirius</taxon>
    </lineage>
</organism>
<sequence>MTILLIIPWFSYLVAEGLKMSGILSILFCGITLVKYTLPIVSENAKKTNQKLYSNLSYHFQNIVFLFIGVGLVSFDLAWEYILLFICCFFFNIYNIYMKICQYLSRVFFLNNRRKHKINSSFKFILWFSGLKGCTSYALAMNANEIFKDNQQGRIMLTITLLFSIINVFFYFIFLFLLLFINFKIFIHSSIFQFISKKYNSKQSKKNIIFLIFFFKKKQKQRMSEYQENEQKNIEIENQINANKEYKGFFHQLKETFIIFDKNFLQKLLYEYEKININFNIFLKKNSDIFNQENQGQKNILEDQQNEENKNQNSNLDNNQGKIKIFYIFYQQKNK</sequence>
<dbReference type="EC" id="1.6.5.3" evidence="11"/>
<feature type="transmembrane region" description="Helical" evidence="9">
    <location>
        <begin position="58"/>
        <end position="75"/>
    </location>
</feature>
<dbReference type="GO" id="GO:0051453">
    <property type="term" value="P:regulation of intracellular pH"/>
    <property type="evidence" value="ECO:0007669"/>
    <property type="project" value="TreeGrafter"/>
</dbReference>